<comment type="caution">
    <text evidence="2">The sequence shown here is derived from an EMBL/GenBank/DDBJ whole genome shotgun (WGS) entry which is preliminary data.</text>
</comment>
<dbReference type="Gene3D" id="3.30.70.1290">
    <property type="entry name" value="Transposase IS200-like"/>
    <property type="match status" value="1"/>
</dbReference>
<feature type="domain" description="Transposase IS200-like" evidence="1">
    <location>
        <begin position="9"/>
        <end position="114"/>
    </location>
</feature>
<dbReference type="EMBL" id="JRYO01000078">
    <property type="protein sequence ID" value="KHE93070.1"/>
    <property type="molecule type" value="Genomic_DNA"/>
</dbReference>
<dbReference type="GO" id="GO:0006313">
    <property type="term" value="P:DNA transposition"/>
    <property type="evidence" value="ECO:0007669"/>
    <property type="project" value="InterPro"/>
</dbReference>
<dbReference type="PANTHER" id="PTHR34322">
    <property type="entry name" value="TRANSPOSASE, Y1_TNP DOMAIN-CONTAINING"/>
    <property type="match status" value="1"/>
</dbReference>
<reference evidence="2 3" key="1">
    <citation type="submission" date="2014-10" db="EMBL/GenBank/DDBJ databases">
        <title>Draft genome of anammox bacterium scalindua brodae, obtained using differential coverage binning of sequence data from two enrichment reactors.</title>
        <authorList>
            <person name="Speth D.R."/>
            <person name="Russ L."/>
            <person name="Kartal B."/>
            <person name="Op den Camp H.J."/>
            <person name="Dutilh B.E."/>
            <person name="Jetten M.S."/>
        </authorList>
    </citation>
    <scope>NUCLEOTIDE SEQUENCE [LARGE SCALE GENOMIC DNA]</scope>
    <source>
        <strain evidence="2">RU1</strain>
    </source>
</reference>
<dbReference type="PANTHER" id="PTHR34322:SF2">
    <property type="entry name" value="TRANSPOSASE IS200-LIKE DOMAIN-CONTAINING PROTEIN"/>
    <property type="match status" value="1"/>
</dbReference>
<dbReference type="SUPFAM" id="SSF143422">
    <property type="entry name" value="Transposase IS200-like"/>
    <property type="match status" value="1"/>
</dbReference>
<dbReference type="InterPro" id="IPR002686">
    <property type="entry name" value="Transposase_17"/>
</dbReference>
<evidence type="ECO:0000313" key="2">
    <source>
        <dbReference type="EMBL" id="KHE93070.1"/>
    </source>
</evidence>
<dbReference type="Pfam" id="PF01797">
    <property type="entry name" value="Y1_Tnp"/>
    <property type="match status" value="1"/>
</dbReference>
<dbReference type="GO" id="GO:0003677">
    <property type="term" value="F:DNA binding"/>
    <property type="evidence" value="ECO:0007669"/>
    <property type="project" value="InterPro"/>
</dbReference>
<dbReference type="GO" id="GO:0004803">
    <property type="term" value="F:transposase activity"/>
    <property type="evidence" value="ECO:0007669"/>
    <property type="project" value="InterPro"/>
</dbReference>
<dbReference type="Proteomes" id="UP000030652">
    <property type="component" value="Unassembled WGS sequence"/>
</dbReference>
<dbReference type="SMART" id="SM01321">
    <property type="entry name" value="Y1_Tnp"/>
    <property type="match status" value="1"/>
</dbReference>
<gene>
    <name evidence="2" type="ORF">SCABRO_01174</name>
</gene>
<protein>
    <recommendedName>
        <fullName evidence="1">Transposase IS200-like domain-containing protein</fullName>
    </recommendedName>
</protein>
<proteinExistence type="predicted"/>
<dbReference type="PATRIC" id="fig|237368.3.peg.1285"/>
<accession>A0A0B0EQX0</accession>
<sequence length="161" mass="18700">MPRNPRIEYGGAVYHVMSRGNRQEEIFRDDTDRELFLQTLTEVCAKTGWVIHAYVLMDNHYHILLETPEPNLVFGMKWFQGTYTQRFNARNRVLESLPRGAPEKKALVWYILSKTTVSNDWLSQYLFCGHPSNIPLCINAVKDKKSKVLNRLVAKLLKCEG</sequence>
<dbReference type="AlphaFoldDB" id="A0A0B0EQX0"/>
<evidence type="ECO:0000259" key="1">
    <source>
        <dbReference type="SMART" id="SM01321"/>
    </source>
</evidence>
<dbReference type="InterPro" id="IPR036515">
    <property type="entry name" value="Transposase_17_sf"/>
</dbReference>
<evidence type="ECO:0000313" key="3">
    <source>
        <dbReference type="Proteomes" id="UP000030652"/>
    </source>
</evidence>
<dbReference type="eggNOG" id="COG1943">
    <property type="taxonomic scope" value="Bacteria"/>
</dbReference>
<organism evidence="2 3">
    <name type="scientific">Candidatus Scalindua brodae</name>
    <dbReference type="NCBI Taxonomy" id="237368"/>
    <lineage>
        <taxon>Bacteria</taxon>
        <taxon>Pseudomonadati</taxon>
        <taxon>Planctomycetota</taxon>
        <taxon>Candidatus Brocadiia</taxon>
        <taxon>Candidatus Brocadiales</taxon>
        <taxon>Candidatus Scalinduaceae</taxon>
        <taxon>Candidatus Scalindua</taxon>
    </lineage>
</organism>
<name>A0A0B0EQX0_9BACT</name>